<dbReference type="Pfam" id="PF00583">
    <property type="entry name" value="Acetyltransf_1"/>
    <property type="match status" value="1"/>
</dbReference>
<gene>
    <name evidence="2" type="ORF">GALL_403540</name>
</gene>
<dbReference type="SUPFAM" id="SSF55729">
    <property type="entry name" value="Acyl-CoA N-acyltransferases (Nat)"/>
    <property type="match status" value="1"/>
</dbReference>
<sequence length="154" mass="17341">MNSPPPGSWRVDDEAGARRCYSLMAQLRPHLTSEEEFVARYRRQRVDGYRLLALHEGPRVLALAGYRVQENLVHGRFLYVDDLVTDAALRGAGHGGKLLDQLKQEAHRLCCAKLVLDTPLSNALGQRFYFRHGLLATALRFSLPTASSNAPDWR</sequence>
<evidence type="ECO:0000313" key="2">
    <source>
        <dbReference type="EMBL" id="OIQ77948.1"/>
    </source>
</evidence>
<name>A0A1J5QDF6_9ZZZZ</name>
<dbReference type="InterPro" id="IPR016181">
    <property type="entry name" value="Acyl_CoA_acyltransferase"/>
</dbReference>
<proteinExistence type="predicted"/>
<feature type="domain" description="N-acetyltransferase" evidence="1">
    <location>
        <begin position="7"/>
        <end position="154"/>
    </location>
</feature>
<keyword evidence="2" id="KW-0808">Transferase</keyword>
<comment type="caution">
    <text evidence="2">The sequence shown here is derived from an EMBL/GenBank/DDBJ whole genome shotgun (WGS) entry which is preliminary data.</text>
</comment>
<accession>A0A1J5QDF6</accession>
<dbReference type="GO" id="GO:0016747">
    <property type="term" value="F:acyltransferase activity, transferring groups other than amino-acyl groups"/>
    <property type="evidence" value="ECO:0007669"/>
    <property type="project" value="InterPro"/>
</dbReference>
<protein>
    <submittedName>
        <fullName evidence="2">Acetyltransferase (GNAT) family protein</fullName>
    </submittedName>
</protein>
<dbReference type="EMBL" id="MLJW01001501">
    <property type="protein sequence ID" value="OIQ77948.1"/>
    <property type="molecule type" value="Genomic_DNA"/>
</dbReference>
<dbReference type="InterPro" id="IPR000182">
    <property type="entry name" value="GNAT_dom"/>
</dbReference>
<dbReference type="AlphaFoldDB" id="A0A1J5QDF6"/>
<reference evidence="2" key="1">
    <citation type="submission" date="2016-10" db="EMBL/GenBank/DDBJ databases">
        <title>Sequence of Gallionella enrichment culture.</title>
        <authorList>
            <person name="Poehlein A."/>
            <person name="Muehling M."/>
            <person name="Daniel R."/>
        </authorList>
    </citation>
    <scope>NUCLEOTIDE SEQUENCE</scope>
</reference>
<dbReference type="Gene3D" id="3.40.630.30">
    <property type="match status" value="1"/>
</dbReference>
<dbReference type="CDD" id="cd04301">
    <property type="entry name" value="NAT_SF"/>
    <property type="match status" value="1"/>
</dbReference>
<dbReference type="PROSITE" id="PS51186">
    <property type="entry name" value="GNAT"/>
    <property type="match status" value="1"/>
</dbReference>
<evidence type="ECO:0000259" key="1">
    <source>
        <dbReference type="PROSITE" id="PS51186"/>
    </source>
</evidence>
<organism evidence="2">
    <name type="scientific">mine drainage metagenome</name>
    <dbReference type="NCBI Taxonomy" id="410659"/>
    <lineage>
        <taxon>unclassified sequences</taxon>
        <taxon>metagenomes</taxon>
        <taxon>ecological metagenomes</taxon>
    </lineage>
</organism>